<feature type="coiled-coil region" evidence="10">
    <location>
        <begin position="98"/>
        <end position="125"/>
    </location>
</feature>
<dbReference type="Gene3D" id="1.10.287.470">
    <property type="entry name" value="Helix hairpin bin"/>
    <property type="match status" value="1"/>
</dbReference>
<dbReference type="InterPro" id="IPR050739">
    <property type="entry name" value="MFP"/>
</dbReference>
<dbReference type="PRINTS" id="PR01490">
    <property type="entry name" value="RTXTOXIND"/>
</dbReference>
<evidence type="ECO:0000256" key="5">
    <source>
        <dbReference type="ARBA" id="ARBA00022519"/>
    </source>
</evidence>
<feature type="domain" description="AprE-like long alpha-helical hairpin" evidence="11">
    <location>
        <begin position="95"/>
        <end position="284"/>
    </location>
</feature>
<comment type="similarity">
    <text evidence="2 9">Belongs to the membrane fusion protein (MFP) (TC 8.A.1) family.</text>
</comment>
<dbReference type="PANTHER" id="PTHR30386:SF17">
    <property type="entry name" value="ALKALINE PROTEASE SECRETION PROTEIN APRE"/>
    <property type="match status" value="1"/>
</dbReference>
<evidence type="ECO:0000256" key="8">
    <source>
        <dbReference type="ARBA" id="ARBA00023136"/>
    </source>
</evidence>
<keyword evidence="14" id="KW-1185">Reference proteome</keyword>
<protein>
    <recommendedName>
        <fullName evidence="9">Membrane fusion protein (MFP) family protein</fullName>
    </recommendedName>
</protein>
<evidence type="ECO:0000256" key="6">
    <source>
        <dbReference type="ARBA" id="ARBA00022692"/>
    </source>
</evidence>
<evidence type="ECO:0000256" key="10">
    <source>
        <dbReference type="SAM" id="Coils"/>
    </source>
</evidence>
<evidence type="ECO:0000256" key="3">
    <source>
        <dbReference type="ARBA" id="ARBA00022448"/>
    </source>
</evidence>
<feature type="coiled-coil region" evidence="10">
    <location>
        <begin position="214"/>
        <end position="291"/>
    </location>
</feature>
<evidence type="ECO:0000259" key="11">
    <source>
        <dbReference type="Pfam" id="PF25994"/>
    </source>
</evidence>
<evidence type="ECO:0000256" key="4">
    <source>
        <dbReference type="ARBA" id="ARBA00022475"/>
    </source>
</evidence>
<dbReference type="Gene3D" id="2.40.50.100">
    <property type="match status" value="1"/>
</dbReference>
<evidence type="ECO:0000313" key="14">
    <source>
        <dbReference type="Proteomes" id="UP000032564"/>
    </source>
</evidence>
<dbReference type="Gene3D" id="2.40.30.170">
    <property type="match status" value="1"/>
</dbReference>
<keyword evidence="5 9" id="KW-0997">Cell inner membrane</keyword>
<keyword evidence="8 9" id="KW-0472">Membrane</keyword>
<evidence type="ECO:0000256" key="7">
    <source>
        <dbReference type="ARBA" id="ARBA00022989"/>
    </source>
</evidence>
<accession>A0ABR5CZH2</accession>
<dbReference type="PANTHER" id="PTHR30386">
    <property type="entry name" value="MEMBRANE FUSION SUBUNIT OF EMRAB-TOLC MULTIDRUG EFFLUX PUMP"/>
    <property type="match status" value="1"/>
</dbReference>
<evidence type="ECO:0000256" key="2">
    <source>
        <dbReference type="ARBA" id="ARBA00009477"/>
    </source>
</evidence>
<feature type="domain" description="AprE-like beta-barrel" evidence="12">
    <location>
        <begin position="326"/>
        <end position="414"/>
    </location>
</feature>
<name>A0ABR5CZH2_9HYPH</name>
<reference evidence="13 14" key="1">
    <citation type="submission" date="2014-12" db="EMBL/GenBank/DDBJ databases">
        <authorList>
            <person name="Kuzmanovic N."/>
            <person name="Pulawska J."/>
            <person name="Obradovic A."/>
        </authorList>
    </citation>
    <scope>NUCLEOTIDE SEQUENCE [LARGE SCALE GENOMIC DNA]</scope>
    <source>
        <strain evidence="13 14">KFB 330</strain>
    </source>
</reference>
<dbReference type="Pfam" id="PF25994">
    <property type="entry name" value="HH_AprE"/>
    <property type="match status" value="1"/>
</dbReference>
<comment type="subcellular location">
    <subcellularLocation>
        <location evidence="1 9">Cell inner membrane</location>
        <topology evidence="1 9">Single-pass membrane protein</topology>
    </subcellularLocation>
</comment>
<keyword evidence="3 9" id="KW-0813">Transport</keyword>
<dbReference type="EMBL" id="JWIT01000042">
    <property type="protein sequence ID" value="KJF70210.1"/>
    <property type="molecule type" value="Genomic_DNA"/>
</dbReference>
<evidence type="ECO:0000313" key="13">
    <source>
        <dbReference type="EMBL" id="KJF70210.1"/>
    </source>
</evidence>
<feature type="transmembrane region" description="Helical" evidence="9">
    <location>
        <begin position="17"/>
        <end position="38"/>
    </location>
</feature>
<dbReference type="InterPro" id="IPR058781">
    <property type="entry name" value="HH_AprE-like"/>
</dbReference>
<dbReference type="InterPro" id="IPR058982">
    <property type="entry name" value="Beta-barrel_AprE"/>
</dbReference>
<proteinExistence type="inferred from homology"/>
<comment type="caution">
    <text evidence="13">The sequence shown here is derived from an EMBL/GenBank/DDBJ whole genome shotgun (WGS) entry which is preliminary data.</text>
</comment>
<evidence type="ECO:0000259" key="12">
    <source>
        <dbReference type="Pfam" id="PF26002"/>
    </source>
</evidence>
<keyword evidence="7 9" id="KW-1133">Transmembrane helix</keyword>
<organism evidence="13 14">
    <name type="scientific">Agrobacterium arsenijevicii</name>
    <dbReference type="NCBI Taxonomy" id="1585697"/>
    <lineage>
        <taxon>Bacteria</taxon>
        <taxon>Pseudomonadati</taxon>
        <taxon>Pseudomonadota</taxon>
        <taxon>Alphaproteobacteria</taxon>
        <taxon>Hyphomicrobiales</taxon>
        <taxon>Rhizobiaceae</taxon>
        <taxon>Rhizobium/Agrobacterium group</taxon>
        <taxon>Agrobacterium</taxon>
    </lineage>
</organism>
<dbReference type="NCBIfam" id="TIGR01843">
    <property type="entry name" value="type_I_hlyD"/>
    <property type="match status" value="1"/>
</dbReference>
<feature type="coiled-coil region" evidence="10">
    <location>
        <begin position="155"/>
        <end position="189"/>
    </location>
</feature>
<keyword evidence="4 9" id="KW-1003">Cell membrane</keyword>
<dbReference type="Proteomes" id="UP000032564">
    <property type="component" value="Unassembled WGS sequence"/>
</dbReference>
<evidence type="ECO:0000256" key="1">
    <source>
        <dbReference type="ARBA" id="ARBA00004377"/>
    </source>
</evidence>
<keyword evidence="10" id="KW-0175">Coiled coil</keyword>
<sequence>MNPNTSKPSAASHSIRLYTIAGAGTIALMILGVGGWAATANLSGAVVGAGTVVVDGNVKRIQHREGGIVGDIRVRSGAVVKAGDLLIRLDDTVTRASLAMVEKQIEQLNARRLRLSAERENAREMTALSTSPANTAAFDGAEYIQAEAALFRARRQTLDGQKAQLKQRIDQIRQENEGLVVRKNAKEEELSWIGQELVRVRSLAGQQLIQFNRLAELERLRAQLDGERGQFMAEIARAATRITETELQILQLDQDRLAEVLTELRDVENKLAELSEQKVTAEDQLRRIDIRSPQDGVVHELAVHTIGGVISPGETVMQIVPVNDRLVVETKIQPADIDQIHVGQQAILRFSAFNQRTTPEIAGYVKTVAADLVSNPQTGESWYTSRIHIDSEELKKLSNLSLLAGMPVEAYIKTTERTALSYLVKPLADQINRAMREE</sequence>
<dbReference type="InterPro" id="IPR010129">
    <property type="entry name" value="T1SS_HlyD"/>
</dbReference>
<dbReference type="RefSeq" id="WP_045024481.1">
    <property type="nucleotide sequence ID" value="NZ_CP166106.1"/>
</dbReference>
<gene>
    <name evidence="13" type="ORF">RP75_27605</name>
</gene>
<keyword evidence="6 9" id="KW-0812">Transmembrane</keyword>
<dbReference type="Pfam" id="PF26002">
    <property type="entry name" value="Beta-barrel_AprE"/>
    <property type="match status" value="1"/>
</dbReference>
<evidence type="ECO:0000256" key="9">
    <source>
        <dbReference type="RuleBase" id="RU365093"/>
    </source>
</evidence>